<feature type="region of interest" description="Disordered" evidence="3">
    <location>
        <begin position="1"/>
        <end position="20"/>
    </location>
</feature>
<dbReference type="AlphaFoldDB" id="A0A8T4J9D3"/>
<evidence type="ECO:0000256" key="1">
    <source>
        <dbReference type="ARBA" id="ARBA00023015"/>
    </source>
</evidence>
<sequence>FDRLGEDMGEADAAAPQDEPVERLRAQLRAYCHYAVTHPAKYRLMYETWQTPVENERLTAHPARVVVGGWDEALKR</sequence>
<evidence type="ECO:0000256" key="2">
    <source>
        <dbReference type="ARBA" id="ARBA00023163"/>
    </source>
</evidence>
<accession>A0A8T4J9D3</accession>
<keyword evidence="1" id="KW-0805">Transcription regulation</keyword>
<evidence type="ECO:0000256" key="3">
    <source>
        <dbReference type="SAM" id="MobiDB-lite"/>
    </source>
</evidence>
<evidence type="ECO:0000313" key="6">
    <source>
        <dbReference type="Proteomes" id="UP000675554"/>
    </source>
</evidence>
<organism evidence="5 6">
    <name type="scientific">Streptomyces daliensis</name>
    <dbReference type="NCBI Taxonomy" id="299421"/>
    <lineage>
        <taxon>Bacteria</taxon>
        <taxon>Bacillati</taxon>
        <taxon>Actinomycetota</taxon>
        <taxon>Actinomycetes</taxon>
        <taxon>Kitasatosporales</taxon>
        <taxon>Streptomycetaceae</taxon>
        <taxon>Streptomyces</taxon>
    </lineage>
</organism>
<feature type="non-terminal residue" evidence="5">
    <location>
        <position position="76"/>
    </location>
</feature>
<feature type="domain" description="HTH-type transcriptional regulator MT1864/Rv1816-like C-terminal" evidence="4">
    <location>
        <begin position="24"/>
        <end position="66"/>
    </location>
</feature>
<dbReference type="Pfam" id="PF13305">
    <property type="entry name" value="TetR_C_33"/>
    <property type="match status" value="1"/>
</dbReference>
<dbReference type="InterPro" id="IPR036271">
    <property type="entry name" value="Tet_transcr_reg_TetR-rel_C_sf"/>
</dbReference>
<dbReference type="Proteomes" id="UP000675554">
    <property type="component" value="Unassembled WGS sequence"/>
</dbReference>
<dbReference type="Gene3D" id="1.10.357.10">
    <property type="entry name" value="Tetracycline Repressor, domain 2"/>
    <property type="match status" value="1"/>
</dbReference>
<keyword evidence="2" id="KW-0804">Transcription</keyword>
<feature type="non-terminal residue" evidence="5">
    <location>
        <position position="1"/>
    </location>
</feature>
<dbReference type="InterPro" id="IPR025996">
    <property type="entry name" value="MT1864/Rv1816-like_C"/>
</dbReference>
<proteinExistence type="predicted"/>
<evidence type="ECO:0000259" key="4">
    <source>
        <dbReference type="Pfam" id="PF13305"/>
    </source>
</evidence>
<protein>
    <submittedName>
        <fullName evidence="5">WHG domain-containing protein</fullName>
    </submittedName>
</protein>
<dbReference type="EMBL" id="JAGSMN010002026">
    <property type="protein sequence ID" value="MBR7678927.1"/>
    <property type="molecule type" value="Genomic_DNA"/>
</dbReference>
<gene>
    <name evidence="5" type="ORF">KDA82_39490</name>
</gene>
<name>A0A8T4J9D3_9ACTN</name>
<comment type="caution">
    <text evidence="5">The sequence shown here is derived from an EMBL/GenBank/DDBJ whole genome shotgun (WGS) entry which is preliminary data.</text>
</comment>
<evidence type="ECO:0000313" key="5">
    <source>
        <dbReference type="EMBL" id="MBR7678927.1"/>
    </source>
</evidence>
<reference evidence="5" key="1">
    <citation type="submission" date="2021-04" db="EMBL/GenBank/DDBJ databases">
        <title>Sequencing of actinobacteria type strains.</title>
        <authorList>
            <person name="Nguyen G.-S."/>
            <person name="Wentzel A."/>
        </authorList>
    </citation>
    <scope>NUCLEOTIDE SEQUENCE</scope>
    <source>
        <strain evidence="5">DSM 42095</strain>
    </source>
</reference>
<dbReference type="SUPFAM" id="SSF48498">
    <property type="entry name" value="Tetracyclin repressor-like, C-terminal domain"/>
    <property type="match status" value="1"/>
</dbReference>
<keyword evidence="6" id="KW-1185">Reference proteome</keyword>